<dbReference type="Gene3D" id="3.40.640.10">
    <property type="entry name" value="Type I PLP-dependent aspartate aminotransferase-like (Major domain)"/>
    <property type="match status" value="1"/>
</dbReference>
<evidence type="ECO:0000259" key="5">
    <source>
        <dbReference type="Pfam" id="PF00155"/>
    </source>
</evidence>
<keyword evidence="2" id="KW-0032">Aminotransferase</keyword>
<accession>A0A8G1XC71</accession>
<accession>A0A3N4RR46</accession>
<dbReference type="SUPFAM" id="SSF53383">
    <property type="entry name" value="PLP-dependent transferases"/>
    <property type="match status" value="1"/>
</dbReference>
<dbReference type="Proteomes" id="UP000267408">
    <property type="component" value="Unassembled WGS sequence"/>
</dbReference>
<dbReference type="GO" id="GO:0003677">
    <property type="term" value="F:DNA binding"/>
    <property type="evidence" value="ECO:0007669"/>
    <property type="project" value="UniProtKB-KW"/>
</dbReference>
<dbReference type="InterPro" id="IPR015421">
    <property type="entry name" value="PyrdxlP-dep_Trfase_major"/>
</dbReference>
<evidence type="ECO:0000256" key="3">
    <source>
        <dbReference type="ARBA" id="ARBA00022679"/>
    </source>
</evidence>
<keyword evidence="4" id="KW-0663">Pyridoxal phosphate</keyword>
<evidence type="ECO:0000256" key="4">
    <source>
        <dbReference type="ARBA" id="ARBA00022898"/>
    </source>
</evidence>
<dbReference type="InterPro" id="IPR004839">
    <property type="entry name" value="Aminotransferase_I/II_large"/>
</dbReference>
<sequence length="401" mass="42607">MWTDTRPPAEMPKLFERGTDVISLAGGLPDLDVLPLAEISAQLAGLVRLGGKLALQYTTPHVAKALVPAVADLMAREDGHADAGNLIPTSGSQMGLTAVALALGSPGDTILVQTPAYPGATAAFRTAGLLPHAAAEDADGLDPQQLRRDVAALRAAGHTVRLLYTNPTFQNPTGATLAVPRRTEILAACRELDLLLVEDNPYGLLGFDGTTTTLFQALDPQQVVYLGTFSKIFAPGLRSGWIAAPEHLRYDLARVAEIISLSPSALAQGALAAHYARSGWTDLIDRYRDSYRERCALMADALDAELGADGPWQWQRPDGGFYLWLRHRDRADAGPYALAAAARGVSVVPGGHFSIDGEHADGLRLCFSNVPRKKITEGIGRLAAALTETPSAQREPSEVAG</sequence>
<dbReference type="EMBL" id="RJVJ01000001">
    <property type="protein sequence ID" value="ROR42876.1"/>
    <property type="molecule type" value="Genomic_DNA"/>
</dbReference>
<keyword evidence="7" id="KW-0238">DNA-binding</keyword>
<protein>
    <submittedName>
        <fullName evidence="7">DNA-binding transcriptional MocR family regulator</fullName>
    </submittedName>
</protein>
<evidence type="ECO:0000313" key="6">
    <source>
        <dbReference type="EMBL" id="ROR42876.1"/>
    </source>
</evidence>
<dbReference type="Gene3D" id="3.90.1150.10">
    <property type="entry name" value="Aspartate Aminotransferase, domain 1"/>
    <property type="match status" value="1"/>
</dbReference>
<dbReference type="CDD" id="cd00609">
    <property type="entry name" value="AAT_like"/>
    <property type="match status" value="1"/>
</dbReference>
<dbReference type="InterPro" id="IPR050859">
    <property type="entry name" value="Class-I_PLP-dep_aminotransf"/>
</dbReference>
<keyword evidence="8" id="KW-1185">Reference proteome</keyword>
<name>A0A3N4RR46_9ACTN</name>
<dbReference type="GO" id="GO:0008483">
    <property type="term" value="F:transaminase activity"/>
    <property type="evidence" value="ECO:0007669"/>
    <property type="project" value="UniProtKB-KW"/>
</dbReference>
<reference evidence="8 9" key="1">
    <citation type="submission" date="2018-11" db="EMBL/GenBank/DDBJ databases">
        <title>Sequencing the genomes of 1000 actinobacteria strains.</title>
        <authorList>
            <person name="Klenk H.-P."/>
        </authorList>
    </citation>
    <scope>NUCLEOTIDE SEQUENCE [LARGE SCALE GENOMIC DNA]</scope>
    <source>
        <strain evidence="6 9">DSM 44780</strain>
        <strain evidence="7 8">DSM 44781</strain>
    </source>
</reference>
<dbReference type="InterPro" id="IPR015424">
    <property type="entry name" value="PyrdxlP-dep_Trfase"/>
</dbReference>
<evidence type="ECO:0000313" key="9">
    <source>
        <dbReference type="Proteomes" id="UP000267408"/>
    </source>
</evidence>
<dbReference type="GO" id="GO:1901605">
    <property type="term" value="P:alpha-amino acid metabolic process"/>
    <property type="evidence" value="ECO:0007669"/>
    <property type="project" value="TreeGrafter"/>
</dbReference>
<evidence type="ECO:0000256" key="2">
    <source>
        <dbReference type="ARBA" id="ARBA00022576"/>
    </source>
</evidence>
<comment type="caution">
    <text evidence="7">The sequence shown here is derived from an EMBL/GenBank/DDBJ whole genome shotgun (WGS) entry which is preliminary data.</text>
</comment>
<dbReference type="GO" id="GO:0030170">
    <property type="term" value="F:pyridoxal phosphate binding"/>
    <property type="evidence" value="ECO:0007669"/>
    <property type="project" value="InterPro"/>
</dbReference>
<comment type="cofactor">
    <cofactor evidence="1">
        <name>pyridoxal 5'-phosphate</name>
        <dbReference type="ChEBI" id="CHEBI:597326"/>
    </cofactor>
</comment>
<organism evidence="7 8">
    <name type="scientific">Kitasatospora cineracea</name>
    <dbReference type="NCBI Taxonomy" id="88074"/>
    <lineage>
        <taxon>Bacteria</taxon>
        <taxon>Bacillati</taxon>
        <taxon>Actinomycetota</taxon>
        <taxon>Actinomycetes</taxon>
        <taxon>Kitasatosporales</taxon>
        <taxon>Streptomycetaceae</taxon>
        <taxon>Kitasatospora</taxon>
    </lineage>
</organism>
<gene>
    <name evidence="7" type="ORF">EDD38_1656</name>
    <name evidence="6" type="ORF">EDD39_1009</name>
</gene>
<dbReference type="PANTHER" id="PTHR42790">
    <property type="entry name" value="AMINOTRANSFERASE"/>
    <property type="match status" value="1"/>
</dbReference>
<dbReference type="InterPro" id="IPR015422">
    <property type="entry name" value="PyrdxlP-dep_Trfase_small"/>
</dbReference>
<dbReference type="OrthoDB" id="199743at2"/>
<dbReference type="Proteomes" id="UP000266906">
    <property type="component" value="Unassembled WGS sequence"/>
</dbReference>
<evidence type="ECO:0000313" key="8">
    <source>
        <dbReference type="Proteomes" id="UP000266906"/>
    </source>
</evidence>
<evidence type="ECO:0000313" key="7">
    <source>
        <dbReference type="EMBL" id="RPE33371.1"/>
    </source>
</evidence>
<feature type="domain" description="Aminotransferase class I/classII large" evidence="5">
    <location>
        <begin position="20"/>
        <end position="382"/>
    </location>
</feature>
<proteinExistence type="predicted"/>
<dbReference type="EMBL" id="RKQG01000001">
    <property type="protein sequence ID" value="RPE33371.1"/>
    <property type="molecule type" value="Genomic_DNA"/>
</dbReference>
<dbReference type="PANTHER" id="PTHR42790:SF19">
    <property type="entry name" value="KYNURENINE_ALPHA-AMINOADIPATE AMINOTRANSFERASE, MITOCHONDRIAL"/>
    <property type="match status" value="1"/>
</dbReference>
<evidence type="ECO:0000256" key="1">
    <source>
        <dbReference type="ARBA" id="ARBA00001933"/>
    </source>
</evidence>
<dbReference type="RefSeq" id="WP_123553622.1">
    <property type="nucleotide sequence ID" value="NZ_JBEYIY010000018.1"/>
</dbReference>
<dbReference type="AlphaFoldDB" id="A0A3N4RR46"/>
<dbReference type="Pfam" id="PF00155">
    <property type="entry name" value="Aminotran_1_2"/>
    <property type="match status" value="1"/>
</dbReference>
<keyword evidence="3" id="KW-0808">Transferase</keyword>